<dbReference type="EMBL" id="CP002839">
    <property type="protein sequence ID" value="AEH37340.1"/>
    <property type="molecule type" value="Genomic_DNA"/>
</dbReference>
<evidence type="ECO:0000313" key="3">
    <source>
        <dbReference type="EMBL" id="AEH37340.1"/>
    </source>
</evidence>
<reference evidence="3 4" key="1">
    <citation type="journal article" date="2012" name="Stand. Genomic Sci.">
        <title>Complete genome sequence of Halopiger xanaduensis type strain (SH-6(T)).</title>
        <authorList>
            <person name="Anderson I."/>
            <person name="Tindall B.J."/>
            <person name="Rohde M."/>
            <person name="Lucas S."/>
            <person name="Han J."/>
            <person name="Lapidus A."/>
            <person name="Cheng J.F."/>
            <person name="Goodwin L."/>
            <person name="Pitluck S."/>
            <person name="Peters L."/>
            <person name="Pati A."/>
            <person name="Mikhailova N."/>
            <person name="Pagani I."/>
            <person name="Teshima H."/>
            <person name="Han C."/>
            <person name="Tapia R."/>
            <person name="Land M."/>
            <person name="Woyke T."/>
            <person name="Klenk H.P."/>
            <person name="Kyrpides N."/>
            <person name="Ivanova N."/>
        </authorList>
    </citation>
    <scope>NUCLEOTIDE SEQUENCE [LARGE SCALE GENOMIC DNA]</scope>
    <source>
        <strain evidence="4">DSM 18323 / JCM 14033 / SH-6</strain>
    </source>
</reference>
<dbReference type="InterPro" id="IPR027417">
    <property type="entry name" value="P-loop_NTPase"/>
</dbReference>
<evidence type="ECO:0008006" key="5">
    <source>
        <dbReference type="Google" id="ProtNLM"/>
    </source>
</evidence>
<name>F8D351_HALXS</name>
<dbReference type="eggNOG" id="arCOG01172">
    <property type="taxonomic scope" value="Archaea"/>
</dbReference>
<dbReference type="PANTHER" id="PTHR43637">
    <property type="entry name" value="UPF0273 PROTEIN TM_0370"/>
    <property type="match status" value="1"/>
</dbReference>
<keyword evidence="1" id="KW-0547">Nucleotide-binding</keyword>
<dbReference type="Gene3D" id="3.40.50.300">
    <property type="entry name" value="P-loop containing nucleotide triphosphate hydrolases"/>
    <property type="match status" value="1"/>
</dbReference>
<dbReference type="GO" id="GO:0005524">
    <property type="term" value="F:ATP binding"/>
    <property type="evidence" value="ECO:0007669"/>
    <property type="project" value="UniProtKB-KW"/>
</dbReference>
<keyword evidence="2" id="KW-0067">ATP-binding</keyword>
<dbReference type="STRING" id="797210.Halxa_2723"/>
<evidence type="ECO:0000313" key="4">
    <source>
        <dbReference type="Proteomes" id="UP000006794"/>
    </source>
</evidence>
<sequence>MERMPLGVARLDRMIGGGAPAGSVVLLAGESGAGAREFAYTSAVMNGLAEQGADRFDLHYGDLENGATLPGGIHYISFTDERTAVASEMSFVMETDLVETGMDAVEFVELAEEYFQLTPVPTEWYAERTADITQLGSQTEREDVLEAFAGYLSEHATGDLVIVDSVTDLIAAADDRLGWSDLTVLLKGLARASHRWGGVILLLVNSELLEPTQLGRLKEATDGTLLFEWESGGSERARTMVVEQFRGVLSRLEDENIVRFETEIGDAGFDISNVRKIR</sequence>
<evidence type="ECO:0000256" key="1">
    <source>
        <dbReference type="ARBA" id="ARBA00022741"/>
    </source>
</evidence>
<dbReference type="SUPFAM" id="SSF52540">
    <property type="entry name" value="P-loop containing nucleoside triphosphate hydrolases"/>
    <property type="match status" value="1"/>
</dbReference>
<proteinExistence type="predicted"/>
<dbReference type="OrthoDB" id="337234at2157"/>
<dbReference type="PANTHER" id="PTHR43637:SF2">
    <property type="entry name" value="PROTEIN GVPD 1"/>
    <property type="match status" value="1"/>
</dbReference>
<dbReference type="Proteomes" id="UP000006794">
    <property type="component" value="Chromosome"/>
</dbReference>
<dbReference type="KEGG" id="hxa:Halxa_2723"/>
<dbReference type="GeneID" id="10797677"/>
<keyword evidence="4" id="KW-1185">Reference proteome</keyword>
<evidence type="ECO:0000256" key="2">
    <source>
        <dbReference type="ARBA" id="ARBA00022840"/>
    </source>
</evidence>
<dbReference type="RefSeq" id="WP_013880230.1">
    <property type="nucleotide sequence ID" value="NC_015666.1"/>
</dbReference>
<dbReference type="AlphaFoldDB" id="F8D351"/>
<protein>
    <recommendedName>
        <fullName evidence="5">HTR-like protein</fullName>
    </recommendedName>
</protein>
<gene>
    <name evidence="3" type="ordered locus">Halxa_2723</name>
</gene>
<organism evidence="3 4">
    <name type="scientific">Halopiger xanaduensis (strain DSM 18323 / JCM 14033 / SH-6)</name>
    <dbReference type="NCBI Taxonomy" id="797210"/>
    <lineage>
        <taxon>Archaea</taxon>
        <taxon>Methanobacteriati</taxon>
        <taxon>Methanobacteriota</taxon>
        <taxon>Stenosarchaea group</taxon>
        <taxon>Halobacteria</taxon>
        <taxon>Halobacteriales</taxon>
        <taxon>Natrialbaceae</taxon>
        <taxon>Halopiger</taxon>
    </lineage>
</organism>
<accession>F8D351</accession>
<dbReference type="HOGENOM" id="CLU_053639_1_0_2"/>